<evidence type="ECO:0000256" key="1">
    <source>
        <dbReference type="SAM" id="MobiDB-lite"/>
    </source>
</evidence>
<evidence type="ECO:0000313" key="2">
    <source>
        <dbReference type="EMBL" id="CAH3047137.1"/>
    </source>
</evidence>
<reference evidence="2 3" key="1">
    <citation type="submission" date="2022-05" db="EMBL/GenBank/DDBJ databases">
        <authorList>
            <consortium name="Genoscope - CEA"/>
            <person name="William W."/>
        </authorList>
    </citation>
    <scope>NUCLEOTIDE SEQUENCE [LARGE SCALE GENOMIC DNA]</scope>
</reference>
<dbReference type="InterPro" id="IPR025051">
    <property type="entry name" value="DUF3990"/>
</dbReference>
<sequence>MASCTTTSNPSSGELFPQLLTKERPFEFGRHGEPLSENSLSNNDYIQSDCKILAAMDERFRELLPHFEALERTQCYIKNFLQRKADKIRRGEDDDSTDSEEDDGEESEGEDEQIVAPVILVPFFGSKAEMAKIENRSLVYKLLLRRIDVVRCEDKDKYASLQDLEHAIYEAQDAIDEYKEFIYKNYYNLEKLEEMRLFYNDCLENTLSKVLDEKEKASFELVMEDFTRFHCPTARLSALLGLKLDFLDRVKEMPPEHAHHRSLSDWIVTFLRNNNESVPSTDRKVLTKELLDTIGFDPLSKTVETIIWRSRNMQRHIEACEWAELFIRDEVKYHPLFYSLSVPFPFQANLINSWFQLPSRADEESECEIDPSRVNIMNLVTEESNVGNTTQANLNGFLPRDEDHVLLYHATDHFSAVDILLRGIDLSAGRQNRDFSCGSGFYLTNSLDSALGWAKSTTAKPAILVFQVNHQILNGARRENLDNNEERWSEIVSSFRSGRRTAKMRKSLRTFDLIEGPVATLTAGESSEDVVFEAKASSHQICLISEDFSENFRQNLHSIIFYYFSDCTDHWDNQNWSQLCVLLGLKLDFLDRFDEIPPEFRDRYTLTNWIATFLKAKCEPVCSTTKSSLTKELLEEIGFDPHSKAVETIIARAFAGNSQHHVEACEWAEIFVRDELKYNPTWSALSVNFPFQSNITNLWFQFPNMTNEDRKSQESPRHVNIMNCVTKESRAYRDTHTLFDSQSQGEQNVVLFHGTDHLSAADILVRGIDLCAGRQKRDFSCGSGFYLTRNLVDALDWAKSTTAKPAILAYLVDSRLLDNSRRLNLFEHEDRWREIICSYRLGRRTAKTRKSLITSYDLIEGPIATLTTNGTSDELAFEPRPSSYQMCLISDEFAEVFQQTLYSVVFLDIGS</sequence>
<feature type="compositionally biased region" description="Acidic residues" evidence="1">
    <location>
        <begin position="93"/>
        <end position="111"/>
    </location>
</feature>
<name>A0ABN8NBE1_9CNID</name>
<accession>A0ABN8NBE1</accession>
<protein>
    <recommendedName>
        <fullName evidence="4">Poly [ADP-ribose] polymerase</fullName>
    </recommendedName>
</protein>
<proteinExistence type="predicted"/>
<dbReference type="EMBL" id="CALNXK010000015">
    <property type="protein sequence ID" value="CAH3047137.1"/>
    <property type="molecule type" value="Genomic_DNA"/>
</dbReference>
<comment type="caution">
    <text evidence="2">The sequence shown here is derived from an EMBL/GenBank/DDBJ whole genome shotgun (WGS) entry which is preliminary data.</text>
</comment>
<dbReference type="Gene3D" id="3.90.175.10">
    <property type="entry name" value="Diphtheria Toxin, domain 1"/>
    <property type="match status" value="2"/>
</dbReference>
<dbReference type="Proteomes" id="UP001159405">
    <property type="component" value="Unassembled WGS sequence"/>
</dbReference>
<organism evidence="2 3">
    <name type="scientific">Porites lobata</name>
    <dbReference type="NCBI Taxonomy" id="104759"/>
    <lineage>
        <taxon>Eukaryota</taxon>
        <taxon>Metazoa</taxon>
        <taxon>Cnidaria</taxon>
        <taxon>Anthozoa</taxon>
        <taxon>Hexacorallia</taxon>
        <taxon>Scleractinia</taxon>
        <taxon>Fungiina</taxon>
        <taxon>Poritidae</taxon>
        <taxon>Porites</taxon>
    </lineage>
</organism>
<feature type="region of interest" description="Disordered" evidence="1">
    <location>
        <begin position="88"/>
        <end position="111"/>
    </location>
</feature>
<gene>
    <name evidence="2" type="ORF">PLOB_00010089</name>
</gene>
<dbReference type="SUPFAM" id="SSF56399">
    <property type="entry name" value="ADP-ribosylation"/>
    <property type="match status" value="1"/>
</dbReference>
<keyword evidence="3" id="KW-1185">Reference proteome</keyword>
<dbReference type="Pfam" id="PF13151">
    <property type="entry name" value="DUF3990"/>
    <property type="match status" value="2"/>
</dbReference>
<evidence type="ECO:0008006" key="4">
    <source>
        <dbReference type="Google" id="ProtNLM"/>
    </source>
</evidence>
<evidence type="ECO:0000313" key="3">
    <source>
        <dbReference type="Proteomes" id="UP001159405"/>
    </source>
</evidence>